<protein>
    <submittedName>
        <fullName evidence="1">Uncharacterized protein</fullName>
    </submittedName>
</protein>
<reference evidence="1" key="1">
    <citation type="submission" date="2020-05" db="EMBL/GenBank/DDBJ databases">
        <authorList>
            <person name="Chiriac C."/>
            <person name="Salcher M."/>
            <person name="Ghai R."/>
            <person name="Kavagutti S V."/>
        </authorList>
    </citation>
    <scope>NUCLEOTIDE SEQUENCE</scope>
</reference>
<organism evidence="1">
    <name type="scientific">uncultured Caudovirales phage</name>
    <dbReference type="NCBI Taxonomy" id="2100421"/>
    <lineage>
        <taxon>Viruses</taxon>
        <taxon>Duplodnaviria</taxon>
        <taxon>Heunggongvirae</taxon>
        <taxon>Uroviricota</taxon>
        <taxon>Caudoviricetes</taxon>
        <taxon>Peduoviridae</taxon>
        <taxon>Maltschvirus</taxon>
        <taxon>Maltschvirus maltsch</taxon>
    </lineage>
</organism>
<proteinExistence type="predicted"/>
<accession>A0A6J7X516</accession>
<dbReference type="EMBL" id="LR798349">
    <property type="protein sequence ID" value="CAB5225949.1"/>
    <property type="molecule type" value="Genomic_DNA"/>
</dbReference>
<gene>
    <name evidence="1" type="ORF">UFOVP754_18</name>
</gene>
<evidence type="ECO:0000313" key="1">
    <source>
        <dbReference type="EMBL" id="CAB5225949.1"/>
    </source>
</evidence>
<name>A0A6J7X516_9CAUD</name>
<sequence length="179" mass="20517">MKRKLINAKTGEVHFCDKIVINGFDYYVSKSDIGIKDYFEVDGQILQCLTTQEADDLAVSNDYPKVIATNNPSIDIPKVVDEAYQLALNFYESIKNDTGQKAQLPKTDKELRAMEDGFIAGYKKAQEGYLFSEGDMLDLIQYMQSPAYFFDIIDSSSIKTDEEILKLWKKQKTQTIYFK</sequence>